<dbReference type="InterPro" id="IPR000673">
    <property type="entry name" value="Sig_transdc_resp-reg_Me-estase"/>
</dbReference>
<dbReference type="PANTHER" id="PTHR42872:SF6">
    <property type="entry name" value="PROTEIN-GLUTAMATE METHYLESTERASE_PROTEIN-GLUTAMINE GLUTAMINASE"/>
    <property type="match status" value="1"/>
</dbReference>
<keyword evidence="1 5" id="KW-0963">Cytoplasm</keyword>
<dbReference type="STRING" id="760142.Hipma_0219"/>
<comment type="PTM">
    <text evidence="5">Phosphorylated by CheA. Phosphorylation of the N-terminal regulatory domain activates the methylesterase activity.</text>
</comment>
<dbReference type="SUPFAM" id="SSF52172">
    <property type="entry name" value="CheY-like"/>
    <property type="match status" value="1"/>
</dbReference>
<feature type="active site" evidence="5 6">
    <location>
        <position position="208"/>
    </location>
</feature>
<keyword evidence="3 5" id="KW-0378">Hydrolase</keyword>
<feature type="modified residue" description="4-aspartylphosphate" evidence="5 7">
    <location>
        <position position="57"/>
    </location>
</feature>
<keyword evidence="5 7" id="KW-0597">Phosphoprotein</keyword>
<sequence>MESKVRVLVVDDSLISRKYLRRILEESGKIEVIDTAKDGQEAIEKIKSLKPDVVTLDIEMPRLNGLDALKIIMKDHPVPVIMVSSLTKDGAEETLQALRLGAVDYISKNDVLSFKSAAKEARQILIEKILSAKNSRIRGRRLKAKATSIIHKEKEEKPEEISQGPKKKPEKLDIRVVAIAASTGGPVALEKVFSELPLLGVPIMIVQHMPKTFTGVFANSLSKVSKIKVKEAEDGEELRSNQGYLAPGGMQMTASKSGSKYIVRVSDEPKTIYTPNANVMFKSVAETFGDKALCVIMTGMGDDGFKGLQEVARVGGTIIAQDKDSCVVWGMPRKPTQTGLADFVVPLDKIASTISKIVLGR</sequence>
<reference evidence="10 11" key="1">
    <citation type="journal article" date="2011" name="Stand. Genomic Sci.">
        <title>Complete genome sequence of the thermophilic sulfur-reducer Hippea maritima type strain (MH(2)).</title>
        <authorList>
            <person name="Huntemann M."/>
            <person name="Lu M."/>
            <person name="Nolan M."/>
            <person name="Lapidus A."/>
            <person name="Lucas S."/>
            <person name="Hammon N."/>
            <person name="Deshpande S."/>
            <person name="Cheng J.F."/>
            <person name="Tapia R."/>
            <person name="Han C."/>
            <person name="Goodwin L."/>
            <person name="Pitluck S."/>
            <person name="Liolios K."/>
            <person name="Pagani I."/>
            <person name="Ivanova N."/>
            <person name="Ovchinikova G."/>
            <person name="Pati A."/>
            <person name="Chen A."/>
            <person name="Palaniappan K."/>
            <person name="Land M."/>
            <person name="Hauser L."/>
            <person name="Jeffries C.D."/>
            <person name="Detter J.C."/>
            <person name="Brambilla E.M."/>
            <person name="Rohde M."/>
            <person name="Spring S."/>
            <person name="Goker M."/>
            <person name="Woyke T."/>
            <person name="Bristow J."/>
            <person name="Eisen J.A."/>
            <person name="Markowitz V."/>
            <person name="Hugenholtz P."/>
            <person name="Kyrpides N.C."/>
            <person name="Klenk H.P."/>
            <person name="Mavromatis K."/>
        </authorList>
    </citation>
    <scope>NUCLEOTIDE SEQUENCE [LARGE SCALE GENOMIC DNA]</scope>
    <source>
        <strain evidence="11">ATCC 700847 / DSM 10411 / MH2</strain>
    </source>
</reference>
<dbReference type="Gene3D" id="3.40.50.2300">
    <property type="match status" value="1"/>
</dbReference>
<dbReference type="PROSITE" id="PS50122">
    <property type="entry name" value="CHEB"/>
    <property type="match status" value="1"/>
</dbReference>
<evidence type="ECO:0000313" key="11">
    <source>
        <dbReference type="Proteomes" id="UP000008139"/>
    </source>
</evidence>
<dbReference type="NCBIfam" id="NF001965">
    <property type="entry name" value="PRK00742.1"/>
    <property type="match status" value="1"/>
</dbReference>
<dbReference type="PIRSF" id="PIRSF000876">
    <property type="entry name" value="RR_chemtxs_CheB"/>
    <property type="match status" value="1"/>
</dbReference>
<feature type="active site" evidence="5 6">
    <location>
        <position position="182"/>
    </location>
</feature>
<dbReference type="FunCoup" id="F2LXL0">
    <property type="interactions" value="253"/>
</dbReference>
<dbReference type="HOGENOM" id="CLU_000445_51_0_7"/>
<dbReference type="RefSeq" id="WP_013681240.1">
    <property type="nucleotide sequence ID" value="NC_015318.1"/>
</dbReference>
<dbReference type="Pfam" id="PF01339">
    <property type="entry name" value="CheB_methylest"/>
    <property type="match status" value="1"/>
</dbReference>
<feature type="active site" evidence="5 6">
    <location>
        <position position="303"/>
    </location>
</feature>
<dbReference type="eggNOG" id="COG2201">
    <property type="taxonomic scope" value="Bacteria"/>
</dbReference>
<dbReference type="GO" id="GO:0006935">
    <property type="term" value="P:chemotaxis"/>
    <property type="evidence" value="ECO:0007669"/>
    <property type="project" value="UniProtKB-UniRule"/>
</dbReference>
<dbReference type="InterPro" id="IPR011006">
    <property type="entry name" value="CheY-like_superfamily"/>
</dbReference>
<dbReference type="GO" id="GO:0000156">
    <property type="term" value="F:phosphorelay response regulator activity"/>
    <property type="evidence" value="ECO:0007669"/>
    <property type="project" value="InterPro"/>
</dbReference>
<dbReference type="Gene3D" id="3.40.50.180">
    <property type="entry name" value="Methylesterase CheB, C-terminal domain"/>
    <property type="match status" value="1"/>
</dbReference>
<comment type="subcellular location">
    <subcellularLocation>
        <location evidence="5">Cytoplasm</location>
    </subcellularLocation>
</comment>
<dbReference type="CDD" id="cd16432">
    <property type="entry name" value="CheB_Rec"/>
    <property type="match status" value="1"/>
</dbReference>
<keyword evidence="11" id="KW-1185">Reference proteome</keyword>
<dbReference type="InterPro" id="IPR008248">
    <property type="entry name" value="CheB-like"/>
</dbReference>
<protein>
    <recommendedName>
        <fullName evidence="5">Protein-glutamate methylesterase/protein-glutamine glutaminase</fullName>
        <ecNumber evidence="5">3.1.1.61</ecNumber>
        <ecNumber evidence="5">3.5.1.44</ecNumber>
    </recommendedName>
</protein>
<dbReference type="EC" id="3.5.1.44" evidence="5"/>
<reference evidence="11" key="2">
    <citation type="submission" date="2011-03" db="EMBL/GenBank/DDBJ databases">
        <title>The complete genome of Hippea maritima DSM 10411.</title>
        <authorList>
            <consortium name="US DOE Joint Genome Institute (JGI-PGF)"/>
            <person name="Lucas S."/>
            <person name="Copeland A."/>
            <person name="Lapidus A."/>
            <person name="Bruce D."/>
            <person name="Goodwin L."/>
            <person name="Pitluck S."/>
            <person name="Peters L."/>
            <person name="Kyrpides N."/>
            <person name="Mavromatis K."/>
            <person name="Pagani I."/>
            <person name="Ivanova N."/>
            <person name="Mikhailova N."/>
            <person name="Lu M."/>
            <person name="Detter J.C."/>
            <person name="Tapia R."/>
            <person name="Han C."/>
            <person name="Land M."/>
            <person name="Hauser L."/>
            <person name="Markowitz V."/>
            <person name="Cheng J.-F."/>
            <person name="Hugenholtz P."/>
            <person name="Woyke T."/>
            <person name="Wu D."/>
            <person name="Spring S."/>
            <person name="Schroeder M."/>
            <person name="Brambilla E."/>
            <person name="Klenk H.-P."/>
            <person name="Eisen J.A."/>
        </authorList>
    </citation>
    <scope>NUCLEOTIDE SEQUENCE [LARGE SCALE GENOMIC DNA]</scope>
    <source>
        <strain evidence="11">ATCC 700847 / DSM 10411 / MH2</strain>
    </source>
</reference>
<dbReference type="Proteomes" id="UP000008139">
    <property type="component" value="Chromosome"/>
</dbReference>
<evidence type="ECO:0000256" key="7">
    <source>
        <dbReference type="PROSITE-ProRule" id="PRU00169"/>
    </source>
</evidence>
<dbReference type="HAMAP" id="MF_00099">
    <property type="entry name" value="CheB_chemtxs"/>
    <property type="match status" value="1"/>
</dbReference>
<dbReference type="GO" id="GO:0008984">
    <property type="term" value="F:protein-glutamate methylesterase activity"/>
    <property type="evidence" value="ECO:0007669"/>
    <property type="project" value="UniProtKB-UniRule"/>
</dbReference>
<evidence type="ECO:0000256" key="4">
    <source>
        <dbReference type="ARBA" id="ARBA00048267"/>
    </source>
</evidence>
<dbReference type="KEGG" id="hmr:Hipma_0219"/>
<dbReference type="Pfam" id="PF00072">
    <property type="entry name" value="Response_reg"/>
    <property type="match status" value="1"/>
</dbReference>
<dbReference type="CDD" id="cd17541">
    <property type="entry name" value="REC_CheB-like"/>
    <property type="match status" value="1"/>
</dbReference>
<dbReference type="SUPFAM" id="SSF52738">
    <property type="entry name" value="Methylesterase CheB, C-terminal domain"/>
    <property type="match status" value="1"/>
</dbReference>
<dbReference type="OrthoDB" id="9793421at2"/>
<evidence type="ECO:0000259" key="8">
    <source>
        <dbReference type="PROSITE" id="PS50110"/>
    </source>
</evidence>
<evidence type="ECO:0000313" key="10">
    <source>
        <dbReference type="EMBL" id="AEA33196.1"/>
    </source>
</evidence>
<dbReference type="PROSITE" id="PS50110">
    <property type="entry name" value="RESPONSE_REGULATORY"/>
    <property type="match status" value="1"/>
</dbReference>
<dbReference type="GO" id="GO:0050568">
    <property type="term" value="F:protein-glutamine glutaminase activity"/>
    <property type="evidence" value="ECO:0007669"/>
    <property type="project" value="UniProtKB-UniRule"/>
</dbReference>
<evidence type="ECO:0000256" key="3">
    <source>
        <dbReference type="ARBA" id="ARBA00022801"/>
    </source>
</evidence>
<comment type="catalytic activity">
    <reaction evidence="5">
        <text>L-glutaminyl-[protein] + H2O = L-glutamyl-[protein] + NH4(+)</text>
        <dbReference type="Rhea" id="RHEA:16441"/>
        <dbReference type="Rhea" id="RHEA-COMP:10207"/>
        <dbReference type="Rhea" id="RHEA-COMP:10208"/>
        <dbReference type="ChEBI" id="CHEBI:15377"/>
        <dbReference type="ChEBI" id="CHEBI:28938"/>
        <dbReference type="ChEBI" id="CHEBI:29973"/>
        <dbReference type="ChEBI" id="CHEBI:30011"/>
        <dbReference type="EC" id="3.5.1.44"/>
    </reaction>
</comment>
<organism evidence="10 11">
    <name type="scientific">Hippea maritima (strain ATCC 700847 / DSM 10411 / MH2)</name>
    <dbReference type="NCBI Taxonomy" id="760142"/>
    <lineage>
        <taxon>Bacteria</taxon>
        <taxon>Pseudomonadati</taxon>
        <taxon>Campylobacterota</taxon>
        <taxon>Desulfurellia</taxon>
        <taxon>Desulfurellales</taxon>
        <taxon>Hippeaceae</taxon>
        <taxon>Hippea</taxon>
    </lineage>
</organism>
<evidence type="ECO:0000256" key="5">
    <source>
        <dbReference type="HAMAP-Rule" id="MF_00099"/>
    </source>
</evidence>
<dbReference type="GO" id="GO:0005737">
    <property type="term" value="C:cytoplasm"/>
    <property type="evidence" value="ECO:0007669"/>
    <property type="project" value="UniProtKB-SubCell"/>
</dbReference>
<proteinExistence type="inferred from homology"/>
<evidence type="ECO:0000256" key="6">
    <source>
        <dbReference type="PROSITE-ProRule" id="PRU00050"/>
    </source>
</evidence>
<gene>
    <name evidence="5" type="primary">cheB</name>
    <name evidence="10" type="ordered locus">Hipma_0219</name>
</gene>
<feature type="domain" description="Response regulatory" evidence="8">
    <location>
        <begin position="6"/>
        <end position="123"/>
    </location>
</feature>
<dbReference type="InParanoid" id="F2LXL0"/>
<comment type="function">
    <text evidence="5">Involved in chemotaxis. Part of a chemotaxis signal transduction system that modulates chemotaxis in response to various stimuli. Catalyzes the demethylation of specific methylglutamate residues introduced into the chemoreceptors (methyl-accepting chemotaxis proteins or MCP) by CheR. Also mediates the irreversible deamidation of specific glutamine residues to glutamic acid.</text>
</comment>
<dbReference type="AlphaFoldDB" id="F2LXL0"/>
<accession>F2LXL0</accession>
<dbReference type="EMBL" id="CP002606">
    <property type="protein sequence ID" value="AEA33196.1"/>
    <property type="molecule type" value="Genomic_DNA"/>
</dbReference>
<dbReference type="SMART" id="SM00448">
    <property type="entry name" value="REC"/>
    <property type="match status" value="1"/>
</dbReference>
<feature type="domain" description="CheB-type methylesterase" evidence="9">
    <location>
        <begin position="175"/>
        <end position="358"/>
    </location>
</feature>
<comment type="domain">
    <text evidence="5">Contains a C-terminal catalytic domain, and an N-terminal region which modulates catalytic activity.</text>
</comment>
<dbReference type="InterPro" id="IPR035909">
    <property type="entry name" value="CheB_C"/>
</dbReference>
<dbReference type="EC" id="3.1.1.61" evidence="5"/>
<evidence type="ECO:0000256" key="2">
    <source>
        <dbReference type="ARBA" id="ARBA00022500"/>
    </source>
</evidence>
<keyword evidence="2 5" id="KW-0145">Chemotaxis</keyword>
<comment type="similarity">
    <text evidence="5">Belongs to the CheB family.</text>
</comment>
<evidence type="ECO:0000259" key="9">
    <source>
        <dbReference type="PROSITE" id="PS50122"/>
    </source>
</evidence>
<dbReference type="PANTHER" id="PTHR42872">
    <property type="entry name" value="PROTEIN-GLUTAMATE METHYLESTERASE/PROTEIN-GLUTAMINE GLUTAMINASE"/>
    <property type="match status" value="1"/>
</dbReference>
<comment type="catalytic activity">
    <reaction evidence="4 5">
        <text>[protein]-L-glutamate 5-O-methyl ester + H2O = L-glutamyl-[protein] + methanol + H(+)</text>
        <dbReference type="Rhea" id="RHEA:23236"/>
        <dbReference type="Rhea" id="RHEA-COMP:10208"/>
        <dbReference type="Rhea" id="RHEA-COMP:10311"/>
        <dbReference type="ChEBI" id="CHEBI:15377"/>
        <dbReference type="ChEBI" id="CHEBI:15378"/>
        <dbReference type="ChEBI" id="CHEBI:17790"/>
        <dbReference type="ChEBI" id="CHEBI:29973"/>
        <dbReference type="ChEBI" id="CHEBI:82795"/>
        <dbReference type="EC" id="3.1.1.61"/>
    </reaction>
</comment>
<name>F2LXL0_HIPMA</name>
<dbReference type="InterPro" id="IPR001789">
    <property type="entry name" value="Sig_transdc_resp-reg_receiver"/>
</dbReference>
<evidence type="ECO:0000256" key="1">
    <source>
        <dbReference type="ARBA" id="ARBA00022490"/>
    </source>
</evidence>